<organism evidence="3 4">
    <name type="scientific">Toxocara canis</name>
    <name type="common">Canine roundworm</name>
    <dbReference type="NCBI Taxonomy" id="6265"/>
    <lineage>
        <taxon>Eukaryota</taxon>
        <taxon>Metazoa</taxon>
        <taxon>Ecdysozoa</taxon>
        <taxon>Nematoda</taxon>
        <taxon>Chromadorea</taxon>
        <taxon>Rhabditida</taxon>
        <taxon>Spirurina</taxon>
        <taxon>Ascaridomorpha</taxon>
        <taxon>Ascaridoidea</taxon>
        <taxon>Toxocaridae</taxon>
        <taxon>Toxocara</taxon>
    </lineage>
</organism>
<accession>A0A183UQK2</accession>
<evidence type="ECO:0000313" key="2">
    <source>
        <dbReference type="EMBL" id="VDM42093.1"/>
    </source>
</evidence>
<dbReference type="WBParaSite" id="TCNE_0001077201-mRNA-1">
    <property type="protein sequence ID" value="TCNE_0001077201-mRNA-1"/>
    <property type="gene ID" value="TCNE_0001077201"/>
</dbReference>
<feature type="region of interest" description="Disordered" evidence="1">
    <location>
        <begin position="22"/>
        <end position="43"/>
    </location>
</feature>
<keyword evidence="3" id="KW-1185">Reference proteome</keyword>
<dbReference type="AlphaFoldDB" id="A0A183UQK2"/>
<evidence type="ECO:0000313" key="3">
    <source>
        <dbReference type="Proteomes" id="UP000050794"/>
    </source>
</evidence>
<proteinExistence type="predicted"/>
<name>A0A183UQK2_TOXCA</name>
<evidence type="ECO:0000313" key="4">
    <source>
        <dbReference type="WBParaSite" id="TCNE_0001077201-mRNA-1"/>
    </source>
</evidence>
<feature type="compositionally biased region" description="Polar residues" evidence="1">
    <location>
        <begin position="34"/>
        <end position="43"/>
    </location>
</feature>
<reference evidence="2 3" key="2">
    <citation type="submission" date="2018-11" db="EMBL/GenBank/DDBJ databases">
        <authorList>
            <consortium name="Pathogen Informatics"/>
        </authorList>
    </citation>
    <scope>NUCLEOTIDE SEQUENCE [LARGE SCALE GENOMIC DNA]</scope>
</reference>
<evidence type="ECO:0000256" key="1">
    <source>
        <dbReference type="SAM" id="MobiDB-lite"/>
    </source>
</evidence>
<dbReference type="Proteomes" id="UP000050794">
    <property type="component" value="Unassembled WGS sequence"/>
</dbReference>
<gene>
    <name evidence="2" type="ORF">TCNE_LOCUS10772</name>
</gene>
<sequence>MAVAFDHFRLRRSKDILQVSLLPTGDRQEDSGEPPQTNTGNFSDAMQVVSPFIDHAIDKRARASSSLLTAFAHVRCVSGVAIVQPLQRNANLLLRPTPTKFRSLLH</sequence>
<reference evidence="4" key="1">
    <citation type="submission" date="2016-06" db="UniProtKB">
        <authorList>
            <consortium name="WormBaseParasite"/>
        </authorList>
    </citation>
    <scope>IDENTIFICATION</scope>
</reference>
<dbReference type="EMBL" id="UYWY01020612">
    <property type="protein sequence ID" value="VDM42093.1"/>
    <property type="molecule type" value="Genomic_DNA"/>
</dbReference>
<protein>
    <submittedName>
        <fullName evidence="2 4">Uncharacterized protein</fullName>
    </submittedName>
</protein>